<reference evidence="1 2" key="1">
    <citation type="submission" date="2014-08" db="EMBL/GenBank/DDBJ databases">
        <title>Porphyromonas canoris strain:OH2762 Genome sequencing.</title>
        <authorList>
            <person name="Wallis C."/>
            <person name="Deusch O."/>
            <person name="O'Flynn C."/>
            <person name="Davis I."/>
            <person name="Jospin G."/>
            <person name="Darling A.E."/>
            <person name="Coil D.A."/>
            <person name="Alexiev A."/>
            <person name="Horsfall A."/>
            <person name="Kirkwood N."/>
            <person name="Harris S."/>
            <person name="Eisen J.A."/>
        </authorList>
    </citation>
    <scope>NUCLEOTIDE SEQUENCE [LARGE SCALE GENOMIC DNA]</scope>
    <source>
        <strain evidence="2">COT-108 OH2762</strain>
    </source>
</reference>
<dbReference type="InterPro" id="IPR021272">
    <property type="entry name" value="DUF2851"/>
</dbReference>
<dbReference type="PROSITE" id="PS51450">
    <property type="entry name" value="LRR"/>
    <property type="match status" value="1"/>
</dbReference>
<proteinExistence type="predicted"/>
<name>A0ABR4XIT5_9PORP</name>
<protein>
    <recommendedName>
        <fullName evidence="3">DUF2851 domain-containing protein</fullName>
    </recommendedName>
</protein>
<evidence type="ECO:0000313" key="1">
    <source>
        <dbReference type="EMBL" id="KGN91614.1"/>
    </source>
</evidence>
<dbReference type="EMBL" id="JQZV01000013">
    <property type="protein sequence ID" value="KGN91614.1"/>
    <property type="molecule type" value="Genomic_DNA"/>
</dbReference>
<keyword evidence="2" id="KW-1185">Reference proteome</keyword>
<organism evidence="1 2">
    <name type="scientific">Porphyromonas canoris</name>
    <dbReference type="NCBI Taxonomy" id="36875"/>
    <lineage>
        <taxon>Bacteria</taxon>
        <taxon>Pseudomonadati</taxon>
        <taxon>Bacteroidota</taxon>
        <taxon>Bacteroidia</taxon>
        <taxon>Bacteroidales</taxon>
        <taxon>Porphyromonadaceae</taxon>
        <taxon>Porphyromonas</taxon>
    </lineage>
</organism>
<sequence>MKSCPETYLHYIWKHRLYSSLTTVDGIVPEVLHPGEHNHGAGPDFLSAKIRIGEVEWVGAVEIHTNASEWKQHGHDTDPAYSGVILHVVLSSNSPARSVSGYDIPTAVMQIDSSVLGKLTDLNIKNNYLRCLPEATTLPPKRWKYLQDLWLVERLEQKSKKVREMGEGADWSQRLYVLFLRYMGMGHNNGAFEQIANSLPLSFIRKHANRITSIEAMLLGQAGLLAEPYSDEYHAFLGQEYLFYAQKFGLTPMPKGSIRFLRLRPVVFPTRMLAISAAILQDHHRVERLFSNNPSYAMLLSILDVEPSPYFCRHYHFGKPSDKKLNGLGTATKQSIIINVFLPLLWTYYSDTIQNEAKRTERKKELLDTYKQIAPENNRIVRLFEFPNTFASISNAGESQALIQLYKSYCMEGRCMNCPIAVQILREE</sequence>
<dbReference type="RefSeq" id="WP_036790851.1">
    <property type="nucleotide sequence ID" value="NZ_JQZV01000013.1"/>
</dbReference>
<accession>A0ABR4XIT5</accession>
<evidence type="ECO:0000313" key="2">
    <source>
        <dbReference type="Proteomes" id="UP000030101"/>
    </source>
</evidence>
<comment type="caution">
    <text evidence="1">The sequence shown here is derived from an EMBL/GenBank/DDBJ whole genome shotgun (WGS) entry which is preliminary data.</text>
</comment>
<evidence type="ECO:0008006" key="3">
    <source>
        <dbReference type="Google" id="ProtNLM"/>
    </source>
</evidence>
<dbReference type="InterPro" id="IPR001611">
    <property type="entry name" value="Leu-rich_rpt"/>
</dbReference>
<gene>
    <name evidence="1" type="ORF">HQ43_05765</name>
</gene>
<dbReference type="Proteomes" id="UP000030101">
    <property type="component" value="Unassembled WGS sequence"/>
</dbReference>
<dbReference type="Pfam" id="PF11013">
    <property type="entry name" value="DUF2851"/>
    <property type="match status" value="1"/>
</dbReference>